<dbReference type="Proteomes" id="UP001565474">
    <property type="component" value="Unassembled WGS sequence"/>
</dbReference>
<dbReference type="EMBL" id="FMAE01000001">
    <property type="protein sequence ID" value="SCB10699.1"/>
    <property type="molecule type" value="Genomic_DNA"/>
</dbReference>
<dbReference type="Proteomes" id="UP000183174">
    <property type="component" value="Unassembled WGS sequence"/>
</dbReference>
<evidence type="ECO:0000313" key="4">
    <source>
        <dbReference type="Proteomes" id="UP001565474"/>
    </source>
</evidence>
<evidence type="ECO:0000313" key="1">
    <source>
        <dbReference type="EMBL" id="MEY9468825.1"/>
    </source>
</evidence>
<reference evidence="2 3" key="1">
    <citation type="submission" date="2016-08" db="EMBL/GenBank/DDBJ databases">
        <authorList>
            <person name="Seilhamer J.J."/>
        </authorList>
    </citation>
    <scope>NUCLEOTIDE SEQUENCE [LARGE SCALE GENOMIC DNA]</scope>
    <source>
        <strain evidence="2 3">CCBAU 10071</strain>
    </source>
</reference>
<protein>
    <submittedName>
        <fullName evidence="2">Uncharacterized protein</fullName>
    </submittedName>
</protein>
<evidence type="ECO:0000313" key="3">
    <source>
        <dbReference type="Proteomes" id="UP000183174"/>
    </source>
</evidence>
<name>A0A1C3U5C8_9BRAD</name>
<accession>A0A1C3U5C8</accession>
<reference evidence="1 4" key="2">
    <citation type="submission" date="2024-07" db="EMBL/GenBank/DDBJ databases">
        <title>Genomic Encyclopedia of Type Strains, Phase V (KMG-V): Genome sequencing to study the core and pangenomes of soil and plant-associated prokaryotes.</title>
        <authorList>
            <person name="Whitman W."/>
        </authorList>
    </citation>
    <scope>NUCLEOTIDE SEQUENCE [LARGE SCALE GENOMIC DNA]</scope>
    <source>
        <strain evidence="1 4">USDA 222</strain>
    </source>
</reference>
<dbReference type="AlphaFoldDB" id="A0A1C3U5C8"/>
<sequence length="79" mass="8367">MRSSIAGRLSGDSIPICDQPSMEIVPDKWAGSRASAGSWIPGPRFASPGTTALEIAPVPDASAATWRQTCVTCEFLTRM</sequence>
<keyword evidence="4" id="KW-1185">Reference proteome</keyword>
<gene>
    <name evidence="1" type="ORF">ABH992_001224</name>
    <name evidence="2" type="ORF">GA0061099_1001573</name>
</gene>
<proteinExistence type="predicted"/>
<organism evidence="2 3">
    <name type="scientific">Bradyrhizobium yuanmingense</name>
    <dbReference type="NCBI Taxonomy" id="108015"/>
    <lineage>
        <taxon>Bacteria</taxon>
        <taxon>Pseudomonadati</taxon>
        <taxon>Pseudomonadota</taxon>
        <taxon>Alphaproteobacteria</taxon>
        <taxon>Hyphomicrobiales</taxon>
        <taxon>Nitrobacteraceae</taxon>
        <taxon>Bradyrhizobium</taxon>
    </lineage>
</organism>
<evidence type="ECO:0000313" key="2">
    <source>
        <dbReference type="EMBL" id="SCB10699.1"/>
    </source>
</evidence>
<dbReference type="EMBL" id="JBGBZN010000002">
    <property type="protein sequence ID" value="MEY9468825.1"/>
    <property type="molecule type" value="Genomic_DNA"/>
</dbReference>